<dbReference type="Proteomes" id="UP000595140">
    <property type="component" value="Unassembled WGS sequence"/>
</dbReference>
<proteinExistence type="predicted"/>
<feature type="compositionally biased region" description="Low complexity" evidence="1">
    <location>
        <begin position="21"/>
        <end position="32"/>
    </location>
</feature>
<evidence type="ECO:0000256" key="1">
    <source>
        <dbReference type="SAM" id="MobiDB-lite"/>
    </source>
</evidence>
<protein>
    <submittedName>
        <fullName evidence="2">Uncharacterized protein</fullName>
    </submittedName>
</protein>
<reference evidence="2 3" key="1">
    <citation type="submission" date="2018-04" db="EMBL/GenBank/DDBJ databases">
        <authorList>
            <person name="Vogel A."/>
        </authorList>
    </citation>
    <scope>NUCLEOTIDE SEQUENCE [LARGE SCALE GENOMIC DNA]</scope>
</reference>
<feature type="region of interest" description="Disordered" evidence="1">
    <location>
        <begin position="1"/>
        <end position="51"/>
    </location>
</feature>
<evidence type="ECO:0000313" key="3">
    <source>
        <dbReference type="Proteomes" id="UP000595140"/>
    </source>
</evidence>
<feature type="region of interest" description="Disordered" evidence="1">
    <location>
        <begin position="158"/>
        <end position="196"/>
    </location>
</feature>
<gene>
    <name evidence="2" type="ORF">CCAM_LOCUS12769</name>
</gene>
<keyword evidence="3" id="KW-1185">Reference proteome</keyword>
<feature type="compositionally biased region" description="Polar residues" evidence="1">
    <location>
        <begin position="7"/>
        <end position="20"/>
    </location>
</feature>
<evidence type="ECO:0000313" key="2">
    <source>
        <dbReference type="EMBL" id="VFQ70993.1"/>
    </source>
</evidence>
<sequence length="196" mass="21210">MTENKDIQNPSVHSYGSNARSQTSTSQSSSLSECPATSQQEKSVDASTCAPSTSAAQVVTVARSVDEGFIPLDDQLLLEQSSFMQKAQVNELRNLMPDGCRGTSTVQPFSQPSADQLPLMDEQSAQSQQGTSQPIHSGEVYINVDTLEFDNMLMETGHTLKAGQGGQHMEAGGEEEAAEEALQRRRRRTKSVDQSV</sequence>
<organism evidence="2 3">
    <name type="scientific">Cuscuta campestris</name>
    <dbReference type="NCBI Taxonomy" id="132261"/>
    <lineage>
        <taxon>Eukaryota</taxon>
        <taxon>Viridiplantae</taxon>
        <taxon>Streptophyta</taxon>
        <taxon>Embryophyta</taxon>
        <taxon>Tracheophyta</taxon>
        <taxon>Spermatophyta</taxon>
        <taxon>Magnoliopsida</taxon>
        <taxon>eudicotyledons</taxon>
        <taxon>Gunneridae</taxon>
        <taxon>Pentapetalae</taxon>
        <taxon>asterids</taxon>
        <taxon>lamiids</taxon>
        <taxon>Solanales</taxon>
        <taxon>Convolvulaceae</taxon>
        <taxon>Cuscuteae</taxon>
        <taxon>Cuscuta</taxon>
        <taxon>Cuscuta subgen. Grammica</taxon>
        <taxon>Cuscuta sect. Cleistogrammica</taxon>
    </lineage>
</organism>
<dbReference type="AlphaFoldDB" id="A0A484L3V1"/>
<dbReference type="EMBL" id="OOIL02000988">
    <property type="protein sequence ID" value="VFQ70993.1"/>
    <property type="molecule type" value="Genomic_DNA"/>
</dbReference>
<feature type="compositionally biased region" description="Polar residues" evidence="1">
    <location>
        <begin position="35"/>
        <end position="51"/>
    </location>
</feature>
<accession>A0A484L3V1</accession>
<name>A0A484L3V1_9ASTE</name>